<evidence type="ECO:0000313" key="3">
    <source>
        <dbReference type="Proteomes" id="UP000634136"/>
    </source>
</evidence>
<name>A0A834SE91_9FABA</name>
<evidence type="ECO:0000256" key="1">
    <source>
        <dbReference type="SAM" id="MobiDB-lite"/>
    </source>
</evidence>
<reference evidence="2" key="1">
    <citation type="submission" date="2020-09" db="EMBL/GenBank/DDBJ databases">
        <title>Genome-Enabled Discovery of Anthraquinone Biosynthesis in Senna tora.</title>
        <authorList>
            <person name="Kang S.-H."/>
            <person name="Pandey R.P."/>
            <person name="Lee C.-M."/>
            <person name="Sim J.-S."/>
            <person name="Jeong J.-T."/>
            <person name="Choi B.-S."/>
            <person name="Jung M."/>
            <person name="Ginzburg D."/>
            <person name="Zhao K."/>
            <person name="Won S.Y."/>
            <person name="Oh T.-J."/>
            <person name="Yu Y."/>
            <person name="Kim N.-H."/>
            <person name="Lee O.R."/>
            <person name="Lee T.-H."/>
            <person name="Bashyal P."/>
            <person name="Kim T.-S."/>
            <person name="Lee W.-H."/>
            <person name="Kawkins C."/>
            <person name="Kim C.-K."/>
            <person name="Kim J.S."/>
            <person name="Ahn B.O."/>
            <person name="Rhee S.Y."/>
            <person name="Sohng J.K."/>
        </authorList>
    </citation>
    <scope>NUCLEOTIDE SEQUENCE</scope>
    <source>
        <tissue evidence="2">Leaf</tissue>
    </source>
</reference>
<feature type="region of interest" description="Disordered" evidence="1">
    <location>
        <begin position="1"/>
        <end position="29"/>
    </location>
</feature>
<dbReference type="AlphaFoldDB" id="A0A834SE91"/>
<comment type="caution">
    <text evidence="2">The sequence shown here is derived from an EMBL/GenBank/DDBJ whole genome shotgun (WGS) entry which is preliminary data.</text>
</comment>
<accession>A0A834SE91</accession>
<organism evidence="2 3">
    <name type="scientific">Senna tora</name>
    <dbReference type="NCBI Taxonomy" id="362788"/>
    <lineage>
        <taxon>Eukaryota</taxon>
        <taxon>Viridiplantae</taxon>
        <taxon>Streptophyta</taxon>
        <taxon>Embryophyta</taxon>
        <taxon>Tracheophyta</taxon>
        <taxon>Spermatophyta</taxon>
        <taxon>Magnoliopsida</taxon>
        <taxon>eudicotyledons</taxon>
        <taxon>Gunneridae</taxon>
        <taxon>Pentapetalae</taxon>
        <taxon>rosids</taxon>
        <taxon>fabids</taxon>
        <taxon>Fabales</taxon>
        <taxon>Fabaceae</taxon>
        <taxon>Caesalpinioideae</taxon>
        <taxon>Cassia clade</taxon>
        <taxon>Senna</taxon>
    </lineage>
</organism>
<protein>
    <submittedName>
        <fullName evidence="2">Uncharacterized protein</fullName>
    </submittedName>
</protein>
<dbReference type="EMBL" id="JAAIUW010000184">
    <property type="protein sequence ID" value="KAF7800745.1"/>
    <property type="molecule type" value="Genomic_DNA"/>
</dbReference>
<evidence type="ECO:0000313" key="2">
    <source>
        <dbReference type="EMBL" id="KAF7800745.1"/>
    </source>
</evidence>
<proteinExistence type="predicted"/>
<keyword evidence="3" id="KW-1185">Reference proteome</keyword>
<sequence>MREREKEGRMWSQRSVDCEKSRRPKRERR</sequence>
<gene>
    <name evidence="2" type="ORF">G2W53_044753</name>
</gene>
<dbReference type="Proteomes" id="UP000634136">
    <property type="component" value="Unassembled WGS sequence"/>
</dbReference>